<evidence type="ECO:0000256" key="7">
    <source>
        <dbReference type="ARBA" id="ARBA00022989"/>
    </source>
</evidence>
<dbReference type="GO" id="GO:0035673">
    <property type="term" value="F:oligopeptide transmembrane transporter activity"/>
    <property type="evidence" value="ECO:0007669"/>
    <property type="project" value="InterPro"/>
</dbReference>
<feature type="transmembrane region" description="Helical" evidence="10">
    <location>
        <begin position="519"/>
        <end position="542"/>
    </location>
</feature>
<keyword evidence="5" id="KW-0571">Peptide transport</keyword>
<evidence type="ECO:0000256" key="4">
    <source>
        <dbReference type="ARBA" id="ARBA00022692"/>
    </source>
</evidence>
<keyword evidence="6" id="KW-0653">Protein transport</keyword>
<evidence type="ECO:0000256" key="5">
    <source>
        <dbReference type="ARBA" id="ARBA00022856"/>
    </source>
</evidence>
<feature type="transmembrane region" description="Helical" evidence="10">
    <location>
        <begin position="748"/>
        <end position="770"/>
    </location>
</feature>
<feature type="transmembrane region" description="Helical" evidence="10">
    <location>
        <begin position="283"/>
        <end position="300"/>
    </location>
</feature>
<gene>
    <name evidence="11" type="ORF">EST38_g8291</name>
</gene>
<evidence type="ECO:0000256" key="2">
    <source>
        <dbReference type="ARBA" id="ARBA00008807"/>
    </source>
</evidence>
<evidence type="ECO:0000256" key="8">
    <source>
        <dbReference type="ARBA" id="ARBA00023136"/>
    </source>
</evidence>
<comment type="subcellular location">
    <subcellularLocation>
        <location evidence="1">Membrane</location>
        <topology evidence="1">Multi-pass membrane protein</topology>
    </subcellularLocation>
</comment>
<dbReference type="InterPro" id="IPR004648">
    <property type="entry name" value="Oligpept_transpt"/>
</dbReference>
<dbReference type="OrthoDB" id="9986677at2759"/>
<evidence type="ECO:0000313" key="11">
    <source>
        <dbReference type="EMBL" id="RXW17564.1"/>
    </source>
</evidence>
<proteinExistence type="inferred from homology"/>
<evidence type="ECO:0000256" key="3">
    <source>
        <dbReference type="ARBA" id="ARBA00022448"/>
    </source>
</evidence>
<evidence type="ECO:0008006" key="13">
    <source>
        <dbReference type="Google" id="ProtNLM"/>
    </source>
</evidence>
<dbReference type="GO" id="GO:0015031">
    <property type="term" value="P:protein transport"/>
    <property type="evidence" value="ECO:0007669"/>
    <property type="project" value="UniProtKB-KW"/>
</dbReference>
<organism evidence="11 12">
    <name type="scientific">Candolleomyces aberdarensis</name>
    <dbReference type="NCBI Taxonomy" id="2316362"/>
    <lineage>
        <taxon>Eukaryota</taxon>
        <taxon>Fungi</taxon>
        <taxon>Dikarya</taxon>
        <taxon>Basidiomycota</taxon>
        <taxon>Agaricomycotina</taxon>
        <taxon>Agaricomycetes</taxon>
        <taxon>Agaricomycetidae</taxon>
        <taxon>Agaricales</taxon>
        <taxon>Agaricineae</taxon>
        <taxon>Psathyrellaceae</taxon>
        <taxon>Candolleomyces</taxon>
    </lineage>
</organism>
<dbReference type="NCBIfam" id="TIGR00728">
    <property type="entry name" value="OPT_sfam"/>
    <property type="match status" value="1"/>
</dbReference>
<dbReference type="GO" id="GO:0016020">
    <property type="term" value="C:membrane"/>
    <property type="evidence" value="ECO:0007669"/>
    <property type="project" value="UniProtKB-SubCell"/>
</dbReference>
<feature type="transmembrane region" description="Helical" evidence="10">
    <location>
        <begin position="711"/>
        <end position="736"/>
    </location>
</feature>
<reference evidence="11 12" key="1">
    <citation type="submission" date="2019-01" db="EMBL/GenBank/DDBJ databases">
        <title>Draft genome sequence of Psathyrella aberdarensis IHI B618.</title>
        <authorList>
            <person name="Buettner E."/>
            <person name="Kellner H."/>
        </authorList>
    </citation>
    <scope>NUCLEOTIDE SEQUENCE [LARGE SCALE GENOMIC DNA]</scope>
    <source>
        <strain evidence="11 12">IHI B618</strain>
    </source>
</reference>
<feature type="transmembrane region" description="Helical" evidence="10">
    <location>
        <begin position="87"/>
        <end position="106"/>
    </location>
</feature>
<evidence type="ECO:0000256" key="6">
    <source>
        <dbReference type="ARBA" id="ARBA00022927"/>
    </source>
</evidence>
<dbReference type="AlphaFoldDB" id="A0A4Q2DFR4"/>
<dbReference type="PANTHER" id="PTHR22601">
    <property type="entry name" value="ISP4 LIKE PROTEIN"/>
    <property type="match status" value="1"/>
</dbReference>
<name>A0A4Q2DFR4_9AGAR</name>
<evidence type="ECO:0000313" key="12">
    <source>
        <dbReference type="Proteomes" id="UP000290288"/>
    </source>
</evidence>
<comment type="similarity">
    <text evidence="2">Belongs to the oligopeptide OPT transporter family.</text>
</comment>
<feature type="transmembrane region" description="Helical" evidence="10">
    <location>
        <begin position="670"/>
        <end position="691"/>
    </location>
</feature>
<dbReference type="InterPro" id="IPR004813">
    <property type="entry name" value="OPT"/>
</dbReference>
<dbReference type="Proteomes" id="UP000290288">
    <property type="component" value="Unassembled WGS sequence"/>
</dbReference>
<dbReference type="Pfam" id="PF03169">
    <property type="entry name" value="OPT"/>
    <property type="match status" value="1"/>
</dbReference>
<keyword evidence="7 10" id="KW-1133">Transmembrane helix</keyword>
<feature type="region of interest" description="Disordered" evidence="9">
    <location>
        <begin position="1"/>
        <end position="26"/>
    </location>
</feature>
<keyword evidence="3" id="KW-0813">Transport</keyword>
<keyword evidence="4 10" id="KW-0812">Transmembrane</keyword>
<evidence type="ECO:0000256" key="10">
    <source>
        <dbReference type="SAM" id="Phobius"/>
    </source>
</evidence>
<feature type="transmembrane region" description="Helical" evidence="10">
    <location>
        <begin position="367"/>
        <end position="389"/>
    </location>
</feature>
<keyword evidence="8 10" id="KW-0472">Membrane</keyword>
<accession>A0A4Q2DFR4</accession>
<protein>
    <recommendedName>
        <fullName evidence="13">Oligopeptide transporter</fullName>
    </recommendedName>
</protein>
<evidence type="ECO:0000256" key="1">
    <source>
        <dbReference type="ARBA" id="ARBA00004141"/>
    </source>
</evidence>
<dbReference type="EMBL" id="SDEE01000331">
    <property type="protein sequence ID" value="RXW17564.1"/>
    <property type="molecule type" value="Genomic_DNA"/>
</dbReference>
<keyword evidence="12" id="KW-1185">Reference proteome</keyword>
<sequence>MASVEEQKPSAVEARQDSKVSYSDEKLDEKKEVEIAESVRGGVYEDVREIDLDETGKERPIETDIDVATRLISLEDDPTLPAFTFRMWFLGIGLSCFGAVLGQIFYFRPQTVFVSQLFIQIIAYILGRILEEILPGPGNEHPNLKMTDNKFWRFINPGPFNIKEHVAITIFASTAADSALAINIFAADDLFYGIQVHIIHSLFAIYHSHPMTSHLAKRSCGHLHPYSSAYRKSGSQLMGYGIGGLMRSFLVYPTYIVFPNLLPTVQLFDALHRGKKIFLQKKRVKFFWSVFVAIFVWEWFPEYIAPTLTGISIFCLANRDSAWFTRIFGGAAGNEGLGAFALCLDWNYVGSGGGSLGALFTPLSTQLSLYCGTALCMITFCACFAMNVWNGQNFPFLSQQLFYENGTRYNQLLILDENFRLDRARLDEQGLPWFASSQVVAKIGHSLAIGSTITHVFVWYGKEIVEVIKKYRRGETYDPHLEKMKVYHEVPFWWYIAMFLGSFTMAMATIYSAKSGLPWWGLIVAIIISTVFLPFVITVYAITGFSPNIQPLVQMLGACMIPGNPQANMYFTLYGFNTLDQARGLIRDLKMGQYTKLPPRVTFTVQSLGAVVGGLLNYVIMKVIITSQREILLQVQGTHIWSGQQVQSFNSNAISWGALGNILYAPGGRYAIIPFAILIGLAVPIPFWLIHKKWPKAKADKVVTPILCWTIGYLSVGINSSVFTTFMLAVFSQYYLRRFRPRWFRKYNFLLSAALDGGTQVMVFVFTFAVGGGSGKVVDMPRWALNPVGNPDYCKRLT</sequence>
<evidence type="ECO:0000256" key="9">
    <source>
        <dbReference type="SAM" id="MobiDB-lite"/>
    </source>
</evidence>
<feature type="transmembrane region" description="Helical" evidence="10">
    <location>
        <begin position="492"/>
        <end position="513"/>
    </location>
</feature>
<comment type="caution">
    <text evidence="11">The sequence shown here is derived from an EMBL/GenBank/DDBJ whole genome shotgun (WGS) entry which is preliminary data.</text>
</comment>